<evidence type="ECO:0000256" key="1">
    <source>
        <dbReference type="SAM" id="SignalP"/>
    </source>
</evidence>
<comment type="caution">
    <text evidence="2">The sequence shown here is derived from an EMBL/GenBank/DDBJ whole genome shotgun (WGS) entry which is preliminary data.</text>
</comment>
<organism evidence="2 3">
    <name type="scientific">Danaus chrysippus</name>
    <name type="common">African queen</name>
    <dbReference type="NCBI Taxonomy" id="151541"/>
    <lineage>
        <taxon>Eukaryota</taxon>
        <taxon>Metazoa</taxon>
        <taxon>Ecdysozoa</taxon>
        <taxon>Arthropoda</taxon>
        <taxon>Hexapoda</taxon>
        <taxon>Insecta</taxon>
        <taxon>Pterygota</taxon>
        <taxon>Neoptera</taxon>
        <taxon>Endopterygota</taxon>
        <taxon>Lepidoptera</taxon>
        <taxon>Glossata</taxon>
        <taxon>Ditrysia</taxon>
        <taxon>Papilionoidea</taxon>
        <taxon>Nymphalidae</taxon>
        <taxon>Danainae</taxon>
        <taxon>Danaini</taxon>
        <taxon>Danaina</taxon>
        <taxon>Danaus</taxon>
        <taxon>Anosia</taxon>
    </lineage>
</organism>
<evidence type="ECO:0000313" key="3">
    <source>
        <dbReference type="Proteomes" id="UP000789524"/>
    </source>
</evidence>
<gene>
    <name evidence="2" type="ORF">DCHRY22_LOCUS10532</name>
</gene>
<protein>
    <submittedName>
        <fullName evidence="2">(African queen) hypothetical protein</fullName>
    </submittedName>
</protein>
<name>A0A8J2W710_9NEOP</name>
<sequence length="170" mass="18869">MWTKAFITIIGVYMVYTTNQSELGDQNLPIMTDRGRQETPEVVLQLKYEEGELNKIYLTQFRKEPKTLTPSVPAQNSLCADLCYGGLGGEVCGSTCEKMVPVGLQTALNNKNSTEDEYGQPRVGVCPVLCRNGLGSPLCHCSNHSVTPTDWKAVCNVFCDVDKYELRGMY</sequence>
<dbReference type="OrthoDB" id="8173223at2759"/>
<feature type="chain" id="PRO_5035197099" evidence="1">
    <location>
        <begin position="18"/>
        <end position="170"/>
    </location>
</feature>
<evidence type="ECO:0000313" key="2">
    <source>
        <dbReference type="EMBL" id="CAG9573624.1"/>
    </source>
</evidence>
<reference evidence="2" key="1">
    <citation type="submission" date="2021-09" db="EMBL/GenBank/DDBJ databases">
        <authorList>
            <person name="Martin H S."/>
        </authorList>
    </citation>
    <scope>NUCLEOTIDE SEQUENCE</scope>
</reference>
<dbReference type="EMBL" id="CAKASE010000070">
    <property type="protein sequence ID" value="CAG9573624.1"/>
    <property type="molecule type" value="Genomic_DNA"/>
</dbReference>
<keyword evidence="1" id="KW-0732">Signal</keyword>
<accession>A0A8J2W710</accession>
<dbReference type="Proteomes" id="UP000789524">
    <property type="component" value="Unassembled WGS sequence"/>
</dbReference>
<feature type="signal peptide" evidence="1">
    <location>
        <begin position="1"/>
        <end position="17"/>
    </location>
</feature>
<keyword evidence="3" id="KW-1185">Reference proteome</keyword>
<proteinExistence type="predicted"/>
<dbReference type="AlphaFoldDB" id="A0A8J2W710"/>